<feature type="binding site" evidence="2">
    <location>
        <position position="66"/>
    </location>
    <ligand>
        <name>Ni(2+)</name>
        <dbReference type="ChEBI" id="CHEBI:49786"/>
    </ligand>
</feature>
<feature type="binding site" evidence="2">
    <location>
        <position position="353"/>
    </location>
    <ligand>
        <name>Ni(2+)</name>
        <dbReference type="ChEBI" id="CHEBI:49786"/>
    </ligand>
</feature>
<keyword evidence="5" id="KW-1185">Reference proteome</keyword>
<dbReference type="Proteomes" id="UP000050417">
    <property type="component" value="Unassembled WGS sequence"/>
</dbReference>
<dbReference type="AlphaFoldDB" id="A0A0P6WPQ8"/>
<feature type="binding site" evidence="2">
    <location>
        <position position="63"/>
    </location>
    <ligand>
        <name>Ni(2+)</name>
        <dbReference type="ChEBI" id="CHEBI:49786"/>
    </ligand>
</feature>
<dbReference type="EMBL" id="LGCL01000040">
    <property type="protein sequence ID" value="KPL72054.1"/>
    <property type="molecule type" value="Genomic_DNA"/>
</dbReference>
<comment type="cofactor">
    <cofactor evidence="2">
        <name>Ni(2+)</name>
        <dbReference type="ChEBI" id="CHEBI:49786"/>
    </cofactor>
</comment>
<proteinExistence type="predicted"/>
<sequence>MPYKIPIGPLHPAYEEPYKLTLTCKGEVVQDVQVEVGFILRSIELLAQRRNYIRDLVLVEHVCGICSNVHASTFAMAVEKIAGIEIPARARYIRTIMSELERLHSHLLWAGIGSEDIGYHSMFMEIYMLRERVMDILETISGNRVNYGMITLGGVARDIQDPQAILNVVKEVKVALEQVVIPIFTHDATIIARTKGIGILTRQDALAYGAVGPLARASGIAEDIRESVPYAAYTELGFKKVVQESCDVQARVIVRALEMIESVRLIEEALKNLPSGAYRLDDIPLTIPAGEAAVRSEAPRGEVFYYVASDGSDTPARVKIRTPSFVNIPSIKAMVKGQYLADIPLIQASIDPCCSCTDR</sequence>
<evidence type="ECO:0000313" key="4">
    <source>
        <dbReference type="EMBL" id="KPL72054.1"/>
    </source>
</evidence>
<keyword evidence="1" id="KW-0560">Oxidoreductase</keyword>
<accession>A0A0P6WPQ8</accession>
<comment type="cofactor">
    <cofactor evidence="2">
        <name>Fe cation</name>
        <dbReference type="ChEBI" id="CHEBI:24875"/>
    </cofactor>
</comment>
<keyword evidence="2" id="KW-0479">Metal-binding</keyword>
<dbReference type="InterPro" id="IPR029014">
    <property type="entry name" value="NiFe-Hase_large"/>
</dbReference>
<dbReference type="Pfam" id="PF00374">
    <property type="entry name" value="NiFeSe_Hases"/>
    <property type="match status" value="1"/>
</dbReference>
<evidence type="ECO:0000313" key="5">
    <source>
        <dbReference type="Proteomes" id="UP000050417"/>
    </source>
</evidence>
<keyword evidence="2" id="KW-0533">Nickel</keyword>
<organism evidence="4 5">
    <name type="scientific">Ornatilinea apprima</name>
    <dbReference type="NCBI Taxonomy" id="1134406"/>
    <lineage>
        <taxon>Bacteria</taxon>
        <taxon>Bacillati</taxon>
        <taxon>Chloroflexota</taxon>
        <taxon>Anaerolineae</taxon>
        <taxon>Anaerolineales</taxon>
        <taxon>Anaerolineaceae</taxon>
        <taxon>Ornatilinea</taxon>
    </lineage>
</organism>
<evidence type="ECO:0000259" key="3">
    <source>
        <dbReference type="Pfam" id="PF00346"/>
    </source>
</evidence>
<feature type="binding site" evidence="2">
    <location>
        <position position="356"/>
    </location>
    <ligand>
        <name>Fe cation</name>
        <dbReference type="ChEBI" id="CHEBI:24875"/>
    </ligand>
</feature>
<evidence type="ECO:0000256" key="2">
    <source>
        <dbReference type="PIRSR" id="PIRSR601501-1"/>
    </source>
</evidence>
<feature type="binding site" evidence="2">
    <location>
        <position position="320"/>
    </location>
    <ligand>
        <name>Mg(2+)</name>
        <dbReference type="ChEBI" id="CHEBI:18420"/>
    </ligand>
</feature>
<dbReference type="InterPro" id="IPR001135">
    <property type="entry name" value="NADH_Q_OxRdtase_suD"/>
</dbReference>
<dbReference type="GO" id="GO:0016151">
    <property type="term" value="F:nickel cation binding"/>
    <property type="evidence" value="ECO:0007669"/>
    <property type="project" value="InterPro"/>
</dbReference>
<feature type="binding site" evidence="2">
    <location>
        <position position="66"/>
    </location>
    <ligand>
        <name>Fe cation</name>
        <dbReference type="ChEBI" id="CHEBI:24875"/>
    </ligand>
</feature>
<reference evidence="4 5" key="1">
    <citation type="submission" date="2015-07" db="EMBL/GenBank/DDBJ databases">
        <title>Genome sequence of Ornatilinea apprima DSM 23815.</title>
        <authorList>
            <person name="Hemp J."/>
            <person name="Ward L.M."/>
            <person name="Pace L.A."/>
            <person name="Fischer W.W."/>
        </authorList>
    </citation>
    <scope>NUCLEOTIDE SEQUENCE [LARGE SCALE GENOMIC DNA]</scope>
    <source>
        <strain evidence="4 5">P3M-1</strain>
    </source>
</reference>
<dbReference type="GO" id="GO:0048038">
    <property type="term" value="F:quinone binding"/>
    <property type="evidence" value="ECO:0007669"/>
    <property type="project" value="InterPro"/>
</dbReference>
<dbReference type="OrthoDB" id="9801496at2"/>
<feature type="domain" description="NADH-quinone oxidoreductase subunit D" evidence="3">
    <location>
        <begin position="116"/>
        <end position="286"/>
    </location>
</feature>
<comment type="caution">
    <text evidence="4">The sequence shown here is derived from an EMBL/GenBank/DDBJ whole genome shotgun (WGS) entry which is preliminary data.</text>
</comment>
<dbReference type="GO" id="GO:0016651">
    <property type="term" value="F:oxidoreductase activity, acting on NAD(P)H"/>
    <property type="evidence" value="ECO:0007669"/>
    <property type="project" value="InterPro"/>
</dbReference>
<dbReference type="Gene3D" id="1.10.645.10">
    <property type="entry name" value="Cytochrome-c3 Hydrogenase, chain B"/>
    <property type="match status" value="1"/>
</dbReference>
<dbReference type="InterPro" id="IPR052197">
    <property type="entry name" value="ComplexI_49kDa-like"/>
</dbReference>
<dbReference type="RefSeq" id="WP_075064117.1">
    <property type="nucleotide sequence ID" value="NZ_LGCL01000040.1"/>
</dbReference>
<dbReference type="PANTHER" id="PTHR43485:SF1">
    <property type="entry name" value="FORMATE HYDROGENLYASE SUBUNIT 5-RELATED"/>
    <property type="match status" value="1"/>
</dbReference>
<dbReference type="Pfam" id="PF00346">
    <property type="entry name" value="Complex1_49kDa"/>
    <property type="match status" value="1"/>
</dbReference>
<gene>
    <name evidence="4" type="ORF">ADN00_16380</name>
</gene>
<keyword evidence="2" id="KW-0460">Magnesium</keyword>
<feature type="binding site" evidence="2">
    <location>
        <position position="44"/>
    </location>
    <ligand>
        <name>Mg(2+)</name>
        <dbReference type="ChEBI" id="CHEBI:18420"/>
    </ligand>
</feature>
<dbReference type="GO" id="GO:0051287">
    <property type="term" value="F:NAD binding"/>
    <property type="evidence" value="ECO:0007669"/>
    <property type="project" value="InterPro"/>
</dbReference>
<keyword evidence="2" id="KW-0408">Iron</keyword>
<dbReference type="PANTHER" id="PTHR43485">
    <property type="entry name" value="HYDROGENASE-4 COMPONENT G"/>
    <property type="match status" value="1"/>
</dbReference>
<evidence type="ECO:0000256" key="1">
    <source>
        <dbReference type="ARBA" id="ARBA00023002"/>
    </source>
</evidence>
<name>A0A0P6WPQ8_9CHLR</name>
<protein>
    <submittedName>
        <fullName evidence="4">2-hydroxyacid dehydrogenase</fullName>
    </submittedName>
</protein>
<dbReference type="STRING" id="1134406.ADN00_16380"/>
<dbReference type="InterPro" id="IPR001501">
    <property type="entry name" value="Ni-dep_hyd_lsu"/>
</dbReference>
<dbReference type="SUPFAM" id="SSF56762">
    <property type="entry name" value="HydB/Nqo4-like"/>
    <property type="match status" value="1"/>
</dbReference>